<comment type="caution">
    <text evidence="2">The sequence shown here is derived from an EMBL/GenBank/DDBJ whole genome shotgun (WGS) entry which is preliminary data.</text>
</comment>
<dbReference type="InterPro" id="IPR053827">
    <property type="entry name" value="Gp10_C"/>
</dbReference>
<feature type="domain" description="Baseplate structural protein Gp10 C-terminal" evidence="1">
    <location>
        <begin position="21"/>
        <end position="188"/>
    </location>
</feature>
<name>A0ABX0AYW7_9GAMM</name>
<proteinExistence type="predicted"/>
<reference evidence="2 3" key="1">
    <citation type="submission" date="2019-12" db="EMBL/GenBank/DDBJ databases">
        <title>Engineering Photorhabdus to improve their lethality against agricultural pests.</title>
        <authorList>
            <person name="Machado R.A.R."/>
        </authorList>
    </citation>
    <scope>NUCLEOTIDE SEQUENCE [LARGE SCALE GENOMIC DNA]</scope>
    <source>
        <strain evidence="2 3">M-HU2</strain>
    </source>
</reference>
<dbReference type="Proteomes" id="UP000470051">
    <property type="component" value="Unassembled WGS sequence"/>
</dbReference>
<sequence>MNYRKPGLTETVNLAKSAANINTIYPVGIVVWFAQNKNPNTLFPGTTWKYIGENKTIRLASTSGSNVLSSGGSDSVTLSATQLPVHNHSFSATTSSFDYGTKTTNTAGNHYHTVNGMGRPGDIRPKVSTTSGGSYTFQNPDTNSAGNHNHIVAIGAHSHLVTGTTRNTGSGSVINVANAYVMLMGWYRSA</sequence>
<evidence type="ECO:0000313" key="3">
    <source>
        <dbReference type="Proteomes" id="UP000470051"/>
    </source>
</evidence>
<protein>
    <submittedName>
        <fullName evidence="2">Phage tail protein</fullName>
    </submittedName>
</protein>
<organism evidence="2 3">
    <name type="scientific">Photorhabdus kayaii</name>
    <dbReference type="NCBI Taxonomy" id="230088"/>
    <lineage>
        <taxon>Bacteria</taxon>
        <taxon>Pseudomonadati</taxon>
        <taxon>Pseudomonadota</taxon>
        <taxon>Gammaproteobacteria</taxon>
        <taxon>Enterobacterales</taxon>
        <taxon>Morganellaceae</taxon>
        <taxon>Photorhabdus</taxon>
    </lineage>
</organism>
<dbReference type="EMBL" id="WSFE01000005">
    <property type="protein sequence ID" value="NDL24715.1"/>
    <property type="molecule type" value="Genomic_DNA"/>
</dbReference>
<dbReference type="Pfam" id="PF21939">
    <property type="entry name" value="Gp10_C"/>
    <property type="match status" value="1"/>
</dbReference>
<evidence type="ECO:0000259" key="1">
    <source>
        <dbReference type="Pfam" id="PF21939"/>
    </source>
</evidence>
<gene>
    <name evidence="2" type="ORF">GPY42_05700</name>
</gene>
<accession>A0ABX0AYW7</accession>
<evidence type="ECO:0000313" key="2">
    <source>
        <dbReference type="EMBL" id="NDL24715.1"/>
    </source>
</evidence>
<keyword evidence="3" id="KW-1185">Reference proteome</keyword>
<dbReference type="RefSeq" id="WP_113041976.1">
    <property type="nucleotide sequence ID" value="NZ_CAWPKC010000005.1"/>
</dbReference>